<keyword evidence="2" id="KW-0677">Repeat</keyword>
<dbReference type="Proteomes" id="UP000002051">
    <property type="component" value="Chromosome 4"/>
</dbReference>
<evidence type="ECO:0000313" key="4">
    <source>
        <dbReference type="EMBL" id="KEH30753.1"/>
    </source>
</evidence>
<dbReference type="PANTHER" id="PTHR45752:SF187">
    <property type="entry name" value="LEUCINE-RICH REPEAT AND IQ DOMAIN-CONTAINING PROTEIN 4"/>
    <property type="match status" value="1"/>
</dbReference>
<sequence length="378" mass="43042">MPHFGEFPNLERLDLEGCIKLVQLDSSIRLLTKLVYLNLNDCKSIISLISNIFGLGCLDDLNMSYNPRHLNISASHSQSRTSSIFRWITLPYQYLFPTPTTHTNLFPSWHGLRELDISFCGLCQIPNSIGCLYWLVGLNVGGNNFVTVPSPRELSKLVYLNLEHRPQLKSLPKLPSHTAFEHDYFSNSLGVTQWLTGLLIFNCPNLGEREHCCTNMTFSWMIQLIQANPQSFPDCYDIIQIVTPGSEIPSWFNNQNKGDSIRLDSSPIMHDNNNNIIGCICCVVFSIAPHHPTMIRSSPSRGQAYMGLRFTDIHGQERSAWDVLNETLYVETENCEDLGIEVKNCGYHWVYEEDLQESKLNKDESQKFLNSKAKVFGN</sequence>
<dbReference type="InterPro" id="IPR045344">
    <property type="entry name" value="C-JID"/>
</dbReference>
<keyword evidence="1" id="KW-0433">Leucine-rich repeat</keyword>
<gene>
    <name evidence="4" type="ordered locus">MTR_4g081225</name>
</gene>
<dbReference type="EMBL" id="CM001220">
    <property type="protein sequence ID" value="KEH30753.1"/>
    <property type="molecule type" value="Genomic_DNA"/>
</dbReference>
<evidence type="ECO:0000313" key="6">
    <source>
        <dbReference type="Proteomes" id="UP000002051"/>
    </source>
</evidence>
<dbReference type="Gene3D" id="3.80.10.10">
    <property type="entry name" value="Ribonuclease Inhibitor"/>
    <property type="match status" value="2"/>
</dbReference>
<evidence type="ECO:0000313" key="5">
    <source>
        <dbReference type="EnsemblPlants" id="KEH30753"/>
    </source>
</evidence>
<accession>A0A072UNZ0</accession>
<feature type="domain" description="C-JID" evidence="3">
    <location>
        <begin position="244"/>
        <end position="355"/>
    </location>
</feature>
<protein>
    <submittedName>
        <fullName evidence="4">Disease resistance protein (TIR-NBS-LRR class)</fullName>
    </submittedName>
</protein>
<dbReference type="PANTHER" id="PTHR45752">
    <property type="entry name" value="LEUCINE-RICH REPEAT-CONTAINING"/>
    <property type="match status" value="1"/>
</dbReference>
<evidence type="ECO:0000256" key="1">
    <source>
        <dbReference type="ARBA" id="ARBA00022614"/>
    </source>
</evidence>
<evidence type="ECO:0000256" key="2">
    <source>
        <dbReference type="ARBA" id="ARBA00022737"/>
    </source>
</evidence>
<evidence type="ECO:0000259" key="3">
    <source>
        <dbReference type="Pfam" id="PF20160"/>
    </source>
</evidence>
<name>A0A072UNZ0_MEDTR</name>
<proteinExistence type="predicted"/>
<reference evidence="4 6" key="1">
    <citation type="journal article" date="2011" name="Nature">
        <title>The Medicago genome provides insight into the evolution of rhizobial symbioses.</title>
        <authorList>
            <person name="Young N.D."/>
            <person name="Debelle F."/>
            <person name="Oldroyd G.E."/>
            <person name="Geurts R."/>
            <person name="Cannon S.B."/>
            <person name="Udvardi M.K."/>
            <person name="Benedito V.A."/>
            <person name="Mayer K.F."/>
            <person name="Gouzy J."/>
            <person name="Schoof H."/>
            <person name="Van de Peer Y."/>
            <person name="Proost S."/>
            <person name="Cook D.R."/>
            <person name="Meyers B.C."/>
            <person name="Spannagl M."/>
            <person name="Cheung F."/>
            <person name="De Mita S."/>
            <person name="Krishnakumar V."/>
            <person name="Gundlach H."/>
            <person name="Zhou S."/>
            <person name="Mudge J."/>
            <person name="Bharti A.K."/>
            <person name="Murray J.D."/>
            <person name="Naoumkina M.A."/>
            <person name="Rosen B."/>
            <person name="Silverstein K.A."/>
            <person name="Tang H."/>
            <person name="Rombauts S."/>
            <person name="Zhao P.X."/>
            <person name="Zhou P."/>
            <person name="Barbe V."/>
            <person name="Bardou P."/>
            <person name="Bechner M."/>
            <person name="Bellec A."/>
            <person name="Berger A."/>
            <person name="Berges H."/>
            <person name="Bidwell S."/>
            <person name="Bisseling T."/>
            <person name="Choisne N."/>
            <person name="Couloux A."/>
            <person name="Denny R."/>
            <person name="Deshpande S."/>
            <person name="Dai X."/>
            <person name="Doyle J.J."/>
            <person name="Dudez A.M."/>
            <person name="Farmer A.D."/>
            <person name="Fouteau S."/>
            <person name="Franken C."/>
            <person name="Gibelin C."/>
            <person name="Gish J."/>
            <person name="Goldstein S."/>
            <person name="Gonzalez A.J."/>
            <person name="Green P.J."/>
            <person name="Hallab A."/>
            <person name="Hartog M."/>
            <person name="Hua A."/>
            <person name="Humphray S.J."/>
            <person name="Jeong D.H."/>
            <person name="Jing Y."/>
            <person name="Jocker A."/>
            <person name="Kenton S.M."/>
            <person name="Kim D.J."/>
            <person name="Klee K."/>
            <person name="Lai H."/>
            <person name="Lang C."/>
            <person name="Lin S."/>
            <person name="Macmil S.L."/>
            <person name="Magdelenat G."/>
            <person name="Matthews L."/>
            <person name="McCorrison J."/>
            <person name="Monaghan E.L."/>
            <person name="Mun J.H."/>
            <person name="Najar F.Z."/>
            <person name="Nicholson C."/>
            <person name="Noirot C."/>
            <person name="O'Bleness M."/>
            <person name="Paule C.R."/>
            <person name="Poulain J."/>
            <person name="Prion F."/>
            <person name="Qin B."/>
            <person name="Qu C."/>
            <person name="Retzel E.F."/>
            <person name="Riddle C."/>
            <person name="Sallet E."/>
            <person name="Samain S."/>
            <person name="Samson N."/>
            <person name="Sanders I."/>
            <person name="Saurat O."/>
            <person name="Scarpelli C."/>
            <person name="Schiex T."/>
            <person name="Segurens B."/>
            <person name="Severin A.J."/>
            <person name="Sherrier D.J."/>
            <person name="Shi R."/>
            <person name="Sims S."/>
            <person name="Singer S.R."/>
            <person name="Sinharoy S."/>
            <person name="Sterck L."/>
            <person name="Viollet A."/>
            <person name="Wang B.B."/>
            <person name="Wang K."/>
            <person name="Wang M."/>
            <person name="Wang X."/>
            <person name="Warfsmann J."/>
            <person name="Weissenbach J."/>
            <person name="White D.D."/>
            <person name="White J.D."/>
            <person name="Wiley G.B."/>
            <person name="Wincker P."/>
            <person name="Xing Y."/>
            <person name="Yang L."/>
            <person name="Yao Z."/>
            <person name="Ying F."/>
            <person name="Zhai J."/>
            <person name="Zhou L."/>
            <person name="Zuber A."/>
            <person name="Denarie J."/>
            <person name="Dixon R.A."/>
            <person name="May G.D."/>
            <person name="Schwartz D.C."/>
            <person name="Rogers J."/>
            <person name="Quetier F."/>
            <person name="Town C.D."/>
            <person name="Roe B.A."/>
        </authorList>
    </citation>
    <scope>NUCLEOTIDE SEQUENCE [LARGE SCALE GENOMIC DNA]</scope>
    <source>
        <strain evidence="4">A17</strain>
        <strain evidence="5 6">cv. Jemalong A17</strain>
    </source>
</reference>
<keyword evidence="6" id="KW-1185">Reference proteome</keyword>
<dbReference type="AlphaFoldDB" id="A0A072UNZ0"/>
<dbReference type="HOGENOM" id="CLU_636756_0_0_1"/>
<organism evidence="4 6">
    <name type="scientific">Medicago truncatula</name>
    <name type="common">Barrel medic</name>
    <name type="synonym">Medicago tribuloides</name>
    <dbReference type="NCBI Taxonomy" id="3880"/>
    <lineage>
        <taxon>Eukaryota</taxon>
        <taxon>Viridiplantae</taxon>
        <taxon>Streptophyta</taxon>
        <taxon>Embryophyta</taxon>
        <taxon>Tracheophyta</taxon>
        <taxon>Spermatophyta</taxon>
        <taxon>Magnoliopsida</taxon>
        <taxon>eudicotyledons</taxon>
        <taxon>Gunneridae</taxon>
        <taxon>Pentapetalae</taxon>
        <taxon>rosids</taxon>
        <taxon>fabids</taxon>
        <taxon>Fabales</taxon>
        <taxon>Fabaceae</taxon>
        <taxon>Papilionoideae</taxon>
        <taxon>50 kb inversion clade</taxon>
        <taxon>NPAAA clade</taxon>
        <taxon>Hologalegina</taxon>
        <taxon>IRL clade</taxon>
        <taxon>Trifolieae</taxon>
        <taxon>Medicago</taxon>
    </lineage>
</organism>
<dbReference type="InterPro" id="IPR050715">
    <property type="entry name" value="LRR-SigEffector_domain"/>
</dbReference>
<reference evidence="5" key="3">
    <citation type="submission" date="2015-04" db="UniProtKB">
        <authorList>
            <consortium name="EnsemblPlants"/>
        </authorList>
    </citation>
    <scope>IDENTIFICATION</scope>
    <source>
        <strain evidence="5">cv. Jemalong A17</strain>
    </source>
</reference>
<reference evidence="4 6" key="2">
    <citation type="journal article" date="2014" name="BMC Genomics">
        <title>An improved genome release (version Mt4.0) for the model legume Medicago truncatula.</title>
        <authorList>
            <person name="Tang H."/>
            <person name="Krishnakumar V."/>
            <person name="Bidwell S."/>
            <person name="Rosen B."/>
            <person name="Chan A."/>
            <person name="Zhou S."/>
            <person name="Gentzbittel L."/>
            <person name="Childs K.L."/>
            <person name="Yandell M."/>
            <person name="Gundlach H."/>
            <person name="Mayer K.F."/>
            <person name="Schwartz D.C."/>
            <person name="Town C.D."/>
        </authorList>
    </citation>
    <scope>GENOME REANNOTATION</scope>
    <source>
        <strain evidence="4">A17</strain>
        <strain evidence="5 6">cv. Jemalong A17</strain>
    </source>
</reference>
<dbReference type="Pfam" id="PF20160">
    <property type="entry name" value="C-JID"/>
    <property type="match status" value="1"/>
</dbReference>
<dbReference type="SUPFAM" id="SSF52058">
    <property type="entry name" value="L domain-like"/>
    <property type="match status" value="1"/>
</dbReference>
<dbReference type="InterPro" id="IPR032675">
    <property type="entry name" value="LRR_dom_sf"/>
</dbReference>
<dbReference type="EnsemblPlants" id="KEH30753">
    <property type="protein sequence ID" value="KEH30753"/>
    <property type="gene ID" value="MTR_4g081225"/>
</dbReference>